<name>A0AAX1JHB9_9MYCO</name>
<dbReference type="KEGG" id="mku:I2456_17640"/>
<dbReference type="InterPro" id="IPR036163">
    <property type="entry name" value="HMA_dom_sf"/>
</dbReference>
<evidence type="ECO:0000313" key="3">
    <source>
        <dbReference type="Proteomes" id="UP000663583"/>
    </source>
</evidence>
<reference evidence="2" key="1">
    <citation type="submission" date="2020-11" db="EMBL/GenBank/DDBJ databases">
        <title>Intraspecies plasmid and genomic variation of Mycobacterium kubicae revealed by the complete genome sequences of two clinical isolates.</title>
        <authorList>
            <person name="Hendrix J.R."/>
            <person name="Epperson L.E."/>
            <person name="Honda J.R."/>
            <person name="Strong M."/>
        </authorList>
    </citation>
    <scope>NUCLEOTIDE SEQUENCE</scope>
    <source>
        <strain evidence="2">JCM 13573</strain>
    </source>
</reference>
<dbReference type="GO" id="GO:0046872">
    <property type="term" value="F:metal ion binding"/>
    <property type="evidence" value="ECO:0007669"/>
    <property type="project" value="InterPro"/>
</dbReference>
<feature type="domain" description="HMA" evidence="1">
    <location>
        <begin position="2"/>
        <end position="67"/>
    </location>
</feature>
<dbReference type="Pfam" id="PF00403">
    <property type="entry name" value="HMA"/>
    <property type="match status" value="1"/>
</dbReference>
<accession>A0AAX1JHB9</accession>
<sequence length="69" mass="7185">MTTTILTLPGISSRSCKAALEGFVAPIVGVAAVEVDLSAKTITVHHDGRAPARVLVETIEEQGYHVADA</sequence>
<dbReference type="InterPro" id="IPR006121">
    <property type="entry name" value="HMA_dom"/>
</dbReference>
<evidence type="ECO:0000313" key="2">
    <source>
        <dbReference type="EMBL" id="QPI40806.1"/>
    </source>
</evidence>
<organism evidence="2 3">
    <name type="scientific">Mycobacterium kubicae</name>
    <dbReference type="NCBI Taxonomy" id="120959"/>
    <lineage>
        <taxon>Bacteria</taxon>
        <taxon>Bacillati</taxon>
        <taxon>Actinomycetota</taxon>
        <taxon>Actinomycetes</taxon>
        <taxon>Mycobacteriales</taxon>
        <taxon>Mycobacteriaceae</taxon>
        <taxon>Mycobacterium</taxon>
        <taxon>Mycobacterium simiae complex</taxon>
    </lineage>
</organism>
<evidence type="ECO:0000259" key="1">
    <source>
        <dbReference type="PROSITE" id="PS50846"/>
    </source>
</evidence>
<dbReference type="Gene3D" id="3.30.70.100">
    <property type="match status" value="1"/>
</dbReference>
<dbReference type="PROSITE" id="PS50846">
    <property type="entry name" value="HMA_2"/>
    <property type="match status" value="1"/>
</dbReference>
<proteinExistence type="predicted"/>
<protein>
    <submittedName>
        <fullName evidence="2">Heavy-metal-associated domain-containing protein</fullName>
    </submittedName>
</protein>
<dbReference type="Proteomes" id="UP000663583">
    <property type="component" value="Chromosome"/>
</dbReference>
<dbReference type="AlphaFoldDB" id="A0AAX1JHB9"/>
<dbReference type="SUPFAM" id="SSF55008">
    <property type="entry name" value="HMA, heavy metal-associated domain"/>
    <property type="match status" value="1"/>
</dbReference>
<dbReference type="RefSeq" id="WP_085073391.1">
    <property type="nucleotide sequence ID" value="NZ_BLKU01000005.1"/>
</dbReference>
<gene>
    <name evidence="2" type="ORF">I2456_17640</name>
</gene>
<dbReference type="EMBL" id="CP065047">
    <property type="protein sequence ID" value="QPI40806.1"/>
    <property type="molecule type" value="Genomic_DNA"/>
</dbReference>
<dbReference type="CDD" id="cd00371">
    <property type="entry name" value="HMA"/>
    <property type="match status" value="1"/>
</dbReference>